<dbReference type="AlphaFoldDB" id="A0A6V7Q3Z5"/>
<feature type="compositionally biased region" description="Polar residues" evidence="1">
    <location>
        <begin position="274"/>
        <end position="287"/>
    </location>
</feature>
<feature type="compositionally biased region" description="Basic and acidic residues" evidence="1">
    <location>
        <begin position="291"/>
        <end position="308"/>
    </location>
</feature>
<dbReference type="SMART" id="SM01054">
    <property type="entry name" value="CaM_binding"/>
    <property type="match status" value="1"/>
</dbReference>
<feature type="compositionally biased region" description="Basic and acidic residues" evidence="1">
    <location>
        <begin position="167"/>
        <end position="186"/>
    </location>
</feature>
<dbReference type="Pfam" id="PF07839">
    <property type="entry name" value="CaM_binding"/>
    <property type="match status" value="1"/>
</dbReference>
<feature type="compositionally biased region" description="Polar residues" evidence="1">
    <location>
        <begin position="82"/>
        <end position="97"/>
    </location>
</feature>
<dbReference type="PANTHER" id="PTHR33349">
    <property type="entry name" value="EMB|CAB62594.1"/>
    <property type="match status" value="1"/>
</dbReference>
<organism evidence="3">
    <name type="scientific">Ananas comosus var. bracteatus</name>
    <name type="common">red pineapple</name>
    <dbReference type="NCBI Taxonomy" id="296719"/>
    <lineage>
        <taxon>Eukaryota</taxon>
        <taxon>Viridiplantae</taxon>
        <taxon>Streptophyta</taxon>
        <taxon>Embryophyta</taxon>
        <taxon>Tracheophyta</taxon>
        <taxon>Spermatophyta</taxon>
        <taxon>Magnoliopsida</taxon>
        <taxon>Liliopsida</taxon>
        <taxon>Poales</taxon>
        <taxon>Bromeliaceae</taxon>
        <taxon>Bromelioideae</taxon>
        <taxon>Ananas</taxon>
    </lineage>
</organism>
<feature type="region of interest" description="Disordered" evidence="1">
    <location>
        <begin position="73"/>
        <end position="97"/>
    </location>
</feature>
<dbReference type="EMBL" id="LR862132">
    <property type="protein sequence ID" value="CAD1837904.1"/>
    <property type="molecule type" value="Genomic_DNA"/>
</dbReference>
<gene>
    <name evidence="3" type="ORF">CB5_LOCUS21115</name>
</gene>
<feature type="region of interest" description="Disordered" evidence="1">
    <location>
        <begin position="132"/>
        <end position="343"/>
    </location>
</feature>
<evidence type="ECO:0000313" key="3">
    <source>
        <dbReference type="EMBL" id="CAD1837904.1"/>
    </source>
</evidence>
<evidence type="ECO:0000256" key="1">
    <source>
        <dbReference type="SAM" id="MobiDB-lite"/>
    </source>
</evidence>
<feature type="region of interest" description="Disordered" evidence="1">
    <location>
        <begin position="453"/>
        <end position="604"/>
    </location>
</feature>
<dbReference type="GO" id="GO:0005516">
    <property type="term" value="F:calmodulin binding"/>
    <property type="evidence" value="ECO:0007669"/>
    <property type="project" value="InterPro"/>
</dbReference>
<dbReference type="InterPro" id="IPR012417">
    <property type="entry name" value="CaM-bd_dom_pln"/>
</dbReference>
<reference evidence="3" key="1">
    <citation type="submission" date="2020-07" db="EMBL/GenBank/DDBJ databases">
        <authorList>
            <person name="Lin J."/>
        </authorList>
    </citation>
    <scope>NUCLEOTIDE SEQUENCE</scope>
</reference>
<dbReference type="PANTHER" id="PTHR33349:SF41">
    <property type="entry name" value="EMB|CAB62594.1"/>
    <property type="match status" value="1"/>
</dbReference>
<feature type="domain" description="Calmodulin-binding" evidence="2">
    <location>
        <begin position="543"/>
        <end position="660"/>
    </location>
</feature>
<feature type="compositionally biased region" description="Polar residues" evidence="1">
    <location>
        <begin position="313"/>
        <end position="340"/>
    </location>
</feature>
<evidence type="ECO:0000259" key="2">
    <source>
        <dbReference type="SMART" id="SM01054"/>
    </source>
</evidence>
<sequence>MSEQNEMSEQSTERGVVSVTLRASASSCHDFCKYGKRYSFEEEEKNSIPHKKGKNVLVDREHHQAKVRNLEERRKYPVIKSKPSSPLNTKISNTSKGNGFVERSAKIEIETTSPAWKDITSYEVEVPLPSARPEKLFGKSSNSGDRSKKQVINLKNSIHRKSSYEGPKVEKKDFSSSIQMHEEKPIILKRSTMPSVKKSITSLKPKSVKQTSMEKPITATKPKVVKPPSLDKQKPATSAKLKSIKQGASLSHKDIDLSAKSAVSSMDQAAPNEKPSSLQTPSRNTLVLGSEEGKIRSPSSKDETEKSVVEPFTASSAEPASENPMSFDSVKCSSQDSTDPLESLERVEIATHDGDDISEEKTLYVIEPETANINLDSFEKKSDDHEPEGAHIDLDSFEKESHNYELKTTNICLDSFEKESHDYEPETINVNLDSFGKKSHDYELETTHIGLDSFEKESQDNVPETAYADLDSFEKNVPETAYADLDSFEKKSHDDNSETTHMFERESRNEEPETPDVKFVSVEKKSHDDESSQPPSPNEETFEETESTISESGESDFENDGREIIENHESLKKRRVVGENLSRDGQLGRSPRRRSAIRSAVSGDPSIDAPVVMLRHQDRQEKKDTQGLFNNVIEETASKLVESRKSKVKALVGAFETVISLQDGKPVSTA</sequence>
<feature type="compositionally biased region" description="Basic and acidic residues" evidence="1">
    <location>
        <begin position="559"/>
        <end position="570"/>
    </location>
</feature>
<protein>
    <recommendedName>
        <fullName evidence="2">Calmodulin-binding domain-containing protein</fullName>
    </recommendedName>
</protein>
<feature type="compositionally biased region" description="Polar residues" evidence="1">
    <location>
        <begin position="192"/>
        <end position="213"/>
    </location>
</feature>
<feature type="compositionally biased region" description="Basic and acidic residues" evidence="1">
    <location>
        <begin position="487"/>
        <end position="511"/>
    </location>
</feature>
<accession>A0A6V7Q3Z5</accession>
<proteinExistence type="predicted"/>
<feature type="compositionally biased region" description="Basic and acidic residues" evidence="1">
    <location>
        <begin position="521"/>
        <end position="530"/>
    </location>
</feature>
<name>A0A6V7Q3Z5_ANACO</name>